<comment type="caution">
    <text evidence="2">The sequence shown here is derived from an EMBL/GenBank/DDBJ whole genome shotgun (WGS) entry which is preliminary data.</text>
</comment>
<keyword evidence="3" id="KW-1185">Reference proteome</keyword>
<organism evidence="2 3">
    <name type="scientific">Litorilinea aerophila</name>
    <dbReference type="NCBI Taxonomy" id="1204385"/>
    <lineage>
        <taxon>Bacteria</taxon>
        <taxon>Bacillati</taxon>
        <taxon>Chloroflexota</taxon>
        <taxon>Caldilineae</taxon>
        <taxon>Caldilineales</taxon>
        <taxon>Caldilineaceae</taxon>
        <taxon>Litorilinea</taxon>
    </lineage>
</organism>
<name>A0A540VCB3_9CHLR</name>
<dbReference type="EMBL" id="VIGC01000024">
    <property type="protein sequence ID" value="TQE94406.1"/>
    <property type="molecule type" value="Genomic_DNA"/>
</dbReference>
<dbReference type="Proteomes" id="UP000317371">
    <property type="component" value="Unassembled WGS sequence"/>
</dbReference>
<protein>
    <submittedName>
        <fullName evidence="2">Type II toxin-antitoxin system VapC family toxin</fullName>
    </submittedName>
</protein>
<reference evidence="2 3" key="1">
    <citation type="submission" date="2019-06" db="EMBL/GenBank/DDBJ databases">
        <title>Genome sequence of Litorilinea aerophila BAA-2444.</title>
        <authorList>
            <person name="Maclea K.S."/>
            <person name="Maurais E.G."/>
            <person name="Iannazzi L.C."/>
        </authorList>
    </citation>
    <scope>NUCLEOTIDE SEQUENCE [LARGE SCALE GENOMIC DNA]</scope>
    <source>
        <strain evidence="2 3">ATCC BAA-2444</strain>
    </source>
</reference>
<gene>
    <name evidence="2" type="ORF">FKZ61_16875</name>
</gene>
<evidence type="ECO:0000313" key="2">
    <source>
        <dbReference type="EMBL" id="TQE94406.1"/>
    </source>
</evidence>
<accession>A0A540VCB3</accession>
<dbReference type="InterPro" id="IPR029060">
    <property type="entry name" value="PIN-like_dom_sf"/>
</dbReference>
<evidence type="ECO:0000313" key="3">
    <source>
        <dbReference type="Proteomes" id="UP000317371"/>
    </source>
</evidence>
<dbReference type="Gene3D" id="3.40.50.1010">
    <property type="entry name" value="5'-nuclease"/>
    <property type="match status" value="1"/>
</dbReference>
<sequence length="118" mass="13204">MIEDEAGATRVEEVLRSGSAFITWVSLLEVNYISQQERGVPEAERRYALMKALPATFLWQLEEAVLLTAARLKAIHRLSLVDTIIAAYALQTQAILLHKDPEFEALTGHVALEALPYK</sequence>
<dbReference type="SUPFAM" id="SSF88723">
    <property type="entry name" value="PIN domain-like"/>
    <property type="match status" value="1"/>
</dbReference>
<dbReference type="InParanoid" id="A0A540VCB3"/>
<evidence type="ECO:0000259" key="1">
    <source>
        <dbReference type="Pfam" id="PF01850"/>
    </source>
</evidence>
<dbReference type="InterPro" id="IPR002716">
    <property type="entry name" value="PIN_dom"/>
</dbReference>
<dbReference type="AlphaFoldDB" id="A0A540VCB3"/>
<proteinExistence type="predicted"/>
<dbReference type="OrthoDB" id="7063121at2"/>
<feature type="domain" description="PIN" evidence="1">
    <location>
        <begin position="2"/>
        <end position="106"/>
    </location>
</feature>
<dbReference type="Pfam" id="PF01850">
    <property type="entry name" value="PIN"/>
    <property type="match status" value="1"/>
</dbReference>
<dbReference type="RefSeq" id="WP_141611324.1">
    <property type="nucleotide sequence ID" value="NZ_VIGC02000024.1"/>
</dbReference>